<dbReference type="Proteomes" id="UP000077755">
    <property type="component" value="Chromosome 6"/>
</dbReference>
<dbReference type="Gramene" id="KZM90204">
    <property type="protein sequence ID" value="KZM90204"/>
    <property type="gene ID" value="DCAR_022431"/>
</dbReference>
<name>A0A164VDZ3_DAUCS</name>
<keyword evidence="3" id="KW-1185">Reference proteome</keyword>
<accession>A0A164VDZ3</accession>
<evidence type="ECO:0000313" key="3">
    <source>
        <dbReference type="Proteomes" id="UP000077755"/>
    </source>
</evidence>
<organism evidence="1">
    <name type="scientific">Daucus carota subsp. sativus</name>
    <name type="common">Carrot</name>
    <dbReference type="NCBI Taxonomy" id="79200"/>
    <lineage>
        <taxon>Eukaryota</taxon>
        <taxon>Viridiplantae</taxon>
        <taxon>Streptophyta</taxon>
        <taxon>Embryophyta</taxon>
        <taxon>Tracheophyta</taxon>
        <taxon>Spermatophyta</taxon>
        <taxon>Magnoliopsida</taxon>
        <taxon>eudicotyledons</taxon>
        <taxon>Gunneridae</taxon>
        <taxon>Pentapetalae</taxon>
        <taxon>asterids</taxon>
        <taxon>campanulids</taxon>
        <taxon>Apiales</taxon>
        <taxon>Apiaceae</taxon>
        <taxon>Apioideae</taxon>
        <taxon>Scandiceae</taxon>
        <taxon>Daucinae</taxon>
        <taxon>Daucus</taxon>
        <taxon>Daucus sect. Daucus</taxon>
    </lineage>
</organism>
<protein>
    <submittedName>
        <fullName evidence="1">Uncharacterized protein</fullName>
    </submittedName>
</protein>
<dbReference type="EMBL" id="CP093348">
    <property type="protein sequence ID" value="WOH04321.1"/>
    <property type="molecule type" value="Genomic_DNA"/>
</dbReference>
<dbReference type="AlphaFoldDB" id="A0A164VDZ3"/>
<evidence type="ECO:0000313" key="1">
    <source>
        <dbReference type="EMBL" id="KZM90204.1"/>
    </source>
</evidence>
<evidence type="ECO:0000313" key="2">
    <source>
        <dbReference type="EMBL" id="WOH04321.1"/>
    </source>
</evidence>
<proteinExistence type="predicted"/>
<gene>
    <name evidence="1" type="ORF">DCAR_022431</name>
    <name evidence="2" type="ORF">DCAR_0623730</name>
</gene>
<sequence length="145" mass="15712">MDQSTKQVPGGDPFCKGVCVKLLEARYREEASESGCAIDSPSKCSHLNDASVMEHANAEETSIGAELSKNGAAGDQCSNINENSVIESANTEKTTTEEYTLEASQEIKLPIFATSYAPTDIKPMENERMVINKGAQLQDRFSLDC</sequence>
<reference evidence="2" key="2">
    <citation type="submission" date="2022-03" db="EMBL/GenBank/DDBJ databases">
        <title>Draft title - Genomic analysis of global carrot germplasm unveils the trajectory of domestication and the origin of high carotenoid orange carrot.</title>
        <authorList>
            <person name="Iorizzo M."/>
            <person name="Ellison S."/>
            <person name="Senalik D."/>
            <person name="Macko-Podgorni A."/>
            <person name="Grzebelus D."/>
            <person name="Bostan H."/>
            <person name="Rolling W."/>
            <person name="Curaba J."/>
            <person name="Simon P."/>
        </authorList>
    </citation>
    <scope>NUCLEOTIDE SEQUENCE</scope>
    <source>
        <tissue evidence="2">Leaf</tissue>
    </source>
</reference>
<dbReference type="EMBL" id="LNRQ01000006">
    <property type="protein sequence ID" value="KZM90204.1"/>
    <property type="molecule type" value="Genomic_DNA"/>
</dbReference>
<reference evidence="1" key="1">
    <citation type="journal article" date="2016" name="Nat. Genet.">
        <title>A high-quality carrot genome assembly provides new insights into carotenoid accumulation and asterid genome evolution.</title>
        <authorList>
            <person name="Iorizzo M."/>
            <person name="Ellison S."/>
            <person name="Senalik D."/>
            <person name="Zeng P."/>
            <person name="Satapoomin P."/>
            <person name="Huang J."/>
            <person name="Bowman M."/>
            <person name="Iovene M."/>
            <person name="Sanseverino W."/>
            <person name="Cavagnaro P."/>
            <person name="Yildiz M."/>
            <person name="Macko-Podgorni A."/>
            <person name="Moranska E."/>
            <person name="Grzebelus E."/>
            <person name="Grzebelus D."/>
            <person name="Ashrafi H."/>
            <person name="Zheng Z."/>
            <person name="Cheng S."/>
            <person name="Spooner D."/>
            <person name="Van Deynze A."/>
            <person name="Simon P."/>
        </authorList>
    </citation>
    <scope>NUCLEOTIDE SEQUENCE [LARGE SCALE GENOMIC DNA]</scope>
    <source>
        <tissue evidence="1">Leaf</tissue>
    </source>
</reference>